<dbReference type="Gene3D" id="3.40.630.30">
    <property type="match status" value="1"/>
</dbReference>
<gene>
    <name evidence="2" type="ORF">G3R48_07240</name>
</gene>
<dbReference type="InterPro" id="IPR016181">
    <property type="entry name" value="Acyl_CoA_acyltransferase"/>
</dbReference>
<dbReference type="SUPFAM" id="SSF55729">
    <property type="entry name" value="Acyl-CoA N-acyltransferases (Nat)"/>
    <property type="match status" value="1"/>
</dbReference>
<dbReference type="Pfam" id="PF13302">
    <property type="entry name" value="Acetyltransf_3"/>
    <property type="match status" value="1"/>
</dbReference>
<evidence type="ECO:0000259" key="1">
    <source>
        <dbReference type="PROSITE" id="PS51186"/>
    </source>
</evidence>
<feature type="domain" description="N-acetyltransferase" evidence="1">
    <location>
        <begin position="1"/>
        <end position="162"/>
    </location>
</feature>
<evidence type="ECO:0000313" key="3">
    <source>
        <dbReference type="Proteomes" id="UP000811844"/>
    </source>
</evidence>
<dbReference type="EMBL" id="JAAIKR010000005">
    <property type="protein sequence ID" value="MBR9727778.1"/>
    <property type="molecule type" value="Genomic_DNA"/>
</dbReference>
<dbReference type="PROSITE" id="PS51186">
    <property type="entry name" value="GNAT"/>
    <property type="match status" value="1"/>
</dbReference>
<accession>A0ABS5I182</accession>
<comment type="caution">
    <text evidence="2">The sequence shown here is derived from an EMBL/GenBank/DDBJ whole genome shotgun (WGS) entry which is preliminary data.</text>
</comment>
<dbReference type="PANTHER" id="PTHR43792:SF1">
    <property type="entry name" value="N-ACETYLTRANSFERASE DOMAIN-CONTAINING PROTEIN"/>
    <property type="match status" value="1"/>
</dbReference>
<reference evidence="2 3" key="1">
    <citation type="submission" date="2020-02" db="EMBL/GenBank/DDBJ databases">
        <title>Shewanella WXL01 sp. nov., a marine bacterium isolated from green algae in Luhuitou Fringing Reef (Northern South China Sea).</title>
        <authorList>
            <person name="Wang X."/>
        </authorList>
    </citation>
    <scope>NUCLEOTIDE SEQUENCE [LARGE SCALE GENOMIC DNA]</scope>
    <source>
        <strain evidence="2 3">MCCC 1A01895</strain>
    </source>
</reference>
<dbReference type="PANTHER" id="PTHR43792">
    <property type="entry name" value="GNAT FAMILY, PUTATIVE (AFU_ORTHOLOGUE AFUA_3G00765)-RELATED-RELATED"/>
    <property type="match status" value="1"/>
</dbReference>
<evidence type="ECO:0000313" key="2">
    <source>
        <dbReference type="EMBL" id="MBR9727778.1"/>
    </source>
</evidence>
<dbReference type="InterPro" id="IPR051531">
    <property type="entry name" value="N-acetyltransferase"/>
</dbReference>
<protein>
    <submittedName>
        <fullName evidence="2">GNAT family N-acetyltransferase</fullName>
    </submittedName>
</protein>
<sequence>MVQIIAKNWAFYQSINRDPDVISLCFDEPSLEEIKASFESRLPVWDKASEQWLCLTITLNETDEMIGITGFRVQNGIAEVGFMIQPKYHGLGYGTESLKALIKWAYENHGIQCFNAVVTEGNIGSEKVLIKCGFSLKDVIPNSYNIGGKLYADHIYQYQKITL</sequence>
<keyword evidence="3" id="KW-1185">Reference proteome</keyword>
<dbReference type="Proteomes" id="UP000811844">
    <property type="component" value="Unassembled WGS sequence"/>
</dbReference>
<name>A0ABS5I182_9GAMM</name>
<proteinExistence type="predicted"/>
<dbReference type="InterPro" id="IPR000182">
    <property type="entry name" value="GNAT_dom"/>
</dbReference>
<dbReference type="CDD" id="cd04301">
    <property type="entry name" value="NAT_SF"/>
    <property type="match status" value="1"/>
</dbReference>
<organism evidence="2 3">
    <name type="scientific">Shewanella intestini</name>
    <dbReference type="NCBI Taxonomy" id="2017544"/>
    <lineage>
        <taxon>Bacteria</taxon>
        <taxon>Pseudomonadati</taxon>
        <taxon>Pseudomonadota</taxon>
        <taxon>Gammaproteobacteria</taxon>
        <taxon>Alteromonadales</taxon>
        <taxon>Shewanellaceae</taxon>
        <taxon>Shewanella</taxon>
    </lineage>
</organism>